<dbReference type="Proteomes" id="UP000765509">
    <property type="component" value="Unassembled WGS sequence"/>
</dbReference>
<feature type="region of interest" description="Disordered" evidence="1">
    <location>
        <begin position="21"/>
        <end position="58"/>
    </location>
</feature>
<dbReference type="EMBL" id="AVOT02125221">
    <property type="protein sequence ID" value="MBW0586865.1"/>
    <property type="molecule type" value="Genomic_DNA"/>
</dbReference>
<accession>A0A9Q3Q774</accession>
<reference evidence="2" key="1">
    <citation type="submission" date="2021-03" db="EMBL/GenBank/DDBJ databases">
        <title>Draft genome sequence of rust myrtle Austropuccinia psidii MF-1, a brazilian biotype.</title>
        <authorList>
            <person name="Quecine M.C."/>
            <person name="Pachon D.M.R."/>
            <person name="Bonatelli M.L."/>
            <person name="Correr F.H."/>
            <person name="Franceschini L.M."/>
            <person name="Leite T.F."/>
            <person name="Margarido G.R.A."/>
            <person name="Almeida C.A."/>
            <person name="Ferrarezi J.A."/>
            <person name="Labate C.A."/>
        </authorList>
    </citation>
    <scope>NUCLEOTIDE SEQUENCE</scope>
    <source>
        <strain evidence="2">MF-1</strain>
    </source>
</reference>
<organism evidence="2 3">
    <name type="scientific">Austropuccinia psidii MF-1</name>
    <dbReference type="NCBI Taxonomy" id="1389203"/>
    <lineage>
        <taxon>Eukaryota</taxon>
        <taxon>Fungi</taxon>
        <taxon>Dikarya</taxon>
        <taxon>Basidiomycota</taxon>
        <taxon>Pucciniomycotina</taxon>
        <taxon>Pucciniomycetes</taxon>
        <taxon>Pucciniales</taxon>
        <taxon>Sphaerophragmiaceae</taxon>
        <taxon>Austropuccinia</taxon>
    </lineage>
</organism>
<evidence type="ECO:0000256" key="1">
    <source>
        <dbReference type="SAM" id="MobiDB-lite"/>
    </source>
</evidence>
<protein>
    <submittedName>
        <fullName evidence="2">Uncharacterized protein</fullName>
    </submittedName>
</protein>
<comment type="caution">
    <text evidence="2">The sequence shown here is derived from an EMBL/GenBank/DDBJ whole genome shotgun (WGS) entry which is preliminary data.</text>
</comment>
<feature type="compositionally biased region" description="Pro residues" evidence="1">
    <location>
        <begin position="39"/>
        <end position="50"/>
    </location>
</feature>
<gene>
    <name evidence="2" type="ORF">O181_126580</name>
</gene>
<evidence type="ECO:0000313" key="3">
    <source>
        <dbReference type="Proteomes" id="UP000765509"/>
    </source>
</evidence>
<keyword evidence="3" id="KW-1185">Reference proteome</keyword>
<evidence type="ECO:0000313" key="2">
    <source>
        <dbReference type="EMBL" id="MBW0586865.1"/>
    </source>
</evidence>
<sequence>MAFLGRLGPLRPLQSMGHLGPFWPNPMRQKGAKEGSPLAPKPQLGPPEPIMAPNYIKPQNGHKTLRTHFWPITTMYHFFSPWTLEPPEATRSAQLKLFPHLKGNPSTPPCTPYSRLQEWCIYGIIYHYAPFLLSNSMATFSGPNSIFPNGGP</sequence>
<dbReference type="AlphaFoldDB" id="A0A9Q3Q774"/>
<name>A0A9Q3Q774_9BASI</name>
<proteinExistence type="predicted"/>